<protein>
    <submittedName>
        <fullName evidence="2">Nuclear transport factor 2 family protein</fullName>
    </submittedName>
</protein>
<evidence type="ECO:0000313" key="3">
    <source>
        <dbReference type="Proteomes" id="UP000267798"/>
    </source>
</evidence>
<dbReference type="EMBL" id="QXQB01000003">
    <property type="protein sequence ID" value="RJX39257.1"/>
    <property type="molecule type" value="Genomic_DNA"/>
</dbReference>
<keyword evidence="3" id="KW-1185">Reference proteome</keyword>
<dbReference type="OrthoDB" id="9152983at2"/>
<comment type="caution">
    <text evidence="2">The sequence shown here is derived from an EMBL/GenBank/DDBJ whole genome shotgun (WGS) entry which is preliminary data.</text>
</comment>
<evidence type="ECO:0000313" key="2">
    <source>
        <dbReference type="EMBL" id="RJX39257.1"/>
    </source>
</evidence>
<dbReference type="AlphaFoldDB" id="A0A3A6PEF5"/>
<dbReference type="Proteomes" id="UP000267798">
    <property type="component" value="Unassembled WGS sequence"/>
</dbReference>
<gene>
    <name evidence="2" type="ORF">D3P09_15545</name>
</gene>
<accession>A0A3A6PEF5</accession>
<organism evidence="2 3">
    <name type="scientific">Paenibacillus pinisoli</name>
    <dbReference type="NCBI Taxonomy" id="1276110"/>
    <lineage>
        <taxon>Bacteria</taxon>
        <taxon>Bacillati</taxon>
        <taxon>Bacillota</taxon>
        <taxon>Bacilli</taxon>
        <taxon>Bacillales</taxon>
        <taxon>Paenibacillaceae</taxon>
        <taxon>Paenibacillus</taxon>
    </lineage>
</organism>
<evidence type="ECO:0000259" key="1">
    <source>
        <dbReference type="Pfam" id="PF14534"/>
    </source>
</evidence>
<dbReference type="InterPro" id="IPR027843">
    <property type="entry name" value="DUF4440"/>
</dbReference>
<dbReference type="InterPro" id="IPR032710">
    <property type="entry name" value="NTF2-like_dom_sf"/>
</dbReference>
<dbReference type="Gene3D" id="3.10.450.50">
    <property type="match status" value="1"/>
</dbReference>
<dbReference type="Pfam" id="PF14534">
    <property type="entry name" value="DUF4440"/>
    <property type="match status" value="1"/>
</dbReference>
<name>A0A3A6PEF5_9BACL</name>
<dbReference type="SUPFAM" id="SSF54427">
    <property type="entry name" value="NTF2-like"/>
    <property type="match status" value="1"/>
</dbReference>
<feature type="domain" description="DUF4440" evidence="1">
    <location>
        <begin position="5"/>
        <end position="113"/>
    </location>
</feature>
<proteinExistence type="predicted"/>
<reference evidence="2 3" key="1">
    <citation type="submission" date="2018-09" db="EMBL/GenBank/DDBJ databases">
        <title>Paenibacillus aracenensis nov. sp. isolated from a cave in southern Spain.</title>
        <authorList>
            <person name="Jurado V."/>
            <person name="Gutierrez-Patricio S."/>
            <person name="Gonzalez-Pimentel J.L."/>
            <person name="Miller A.Z."/>
            <person name="Laiz L."/>
            <person name="Saiz-Jimenez C."/>
        </authorList>
    </citation>
    <scope>NUCLEOTIDE SEQUENCE [LARGE SCALE GENOMIC DNA]</scope>
    <source>
        <strain evidence="2 3">JCM 19203</strain>
    </source>
</reference>
<sequence length="122" mass="14197">MSHQQALKQYIEATNTHHFENVKKLLHPEAVYWFSDRTCRTIDDIQAYFETAWDIIEEEVYSANDVSWISVDERSATCLYTYRFEGFHEGKPVSGSGRATNVFVKSEHDGWQLIHEHLSGDV</sequence>
<dbReference type="RefSeq" id="WP_120112506.1">
    <property type="nucleotide sequence ID" value="NZ_QXQB01000003.1"/>
</dbReference>